<name>S0FUC4_RUMCE</name>
<evidence type="ECO:0000259" key="1">
    <source>
        <dbReference type="Pfam" id="PF18871"/>
    </source>
</evidence>
<dbReference type="eggNOG" id="ENOG502ZAR4">
    <property type="taxonomic scope" value="Bacteria"/>
</dbReference>
<gene>
    <name evidence="2" type="ORF">CTER_1477</name>
</gene>
<accession>S0FUC4</accession>
<dbReference type="InterPro" id="IPR041487">
    <property type="entry name" value="HEPN/Toprim-NTD1"/>
</dbReference>
<dbReference type="PATRIC" id="fig|1195236.3.peg.1800"/>
<dbReference type="Pfam" id="PF18871">
    <property type="entry name" value="HEPN_Toprim_N"/>
    <property type="match status" value="1"/>
</dbReference>
<sequence>MGEIVSISIGSYSFLSYKNTFGDLLTIFCPEDRCVKESTDDDGEPYTNYSYITTVERAKKCLDCLGFTVEAARNSFEKSKQEEIEYLDEYFDEKYHSYDSKTIRRKFTFDKWCSAAKRYALILSKDRFTKKCQYTNLERQRKRKRLSVADRIVLDSLPFEHNEHFFGIYFEYTSRWEIFRVLLDAFEPKTQIVLEYTSLFNGGWCNEFPEEDEFCASKTIILTEGKYDADVLSKSMGILYPYMKKYYSFIDFSGANVQGSTNFLTHYVKAFIGAGIQNKIIALYDNDATGRLEIEMLKNICLPTNCRIITLPYIELAKSYPTIGPTEDECVDINGKACSIELYLGRDALTENGSLIPIMWKGYIDKIYTYQGEITKKGEVQKKFDRKVEAANQDGIKDFEDWKEMDLLLNTIFYAFMK</sequence>
<organism evidence="2 3">
    <name type="scientific">Ruminiclostridium cellobioparum subsp. termitidis CT1112</name>
    <dbReference type="NCBI Taxonomy" id="1195236"/>
    <lineage>
        <taxon>Bacteria</taxon>
        <taxon>Bacillati</taxon>
        <taxon>Bacillota</taxon>
        <taxon>Clostridia</taxon>
        <taxon>Eubacteriales</taxon>
        <taxon>Oscillospiraceae</taxon>
        <taxon>Ruminiclostridium</taxon>
    </lineage>
</organism>
<dbReference type="RefSeq" id="WP_004625044.1">
    <property type="nucleotide sequence ID" value="NZ_AORV01000026.1"/>
</dbReference>
<comment type="caution">
    <text evidence="2">The sequence shown here is derived from an EMBL/GenBank/DDBJ whole genome shotgun (WGS) entry which is preliminary data.</text>
</comment>
<proteinExistence type="predicted"/>
<feature type="domain" description="HEPN/Toprim N-terminal" evidence="1">
    <location>
        <begin position="1"/>
        <end position="208"/>
    </location>
</feature>
<dbReference type="AlphaFoldDB" id="S0FUC4"/>
<keyword evidence="3" id="KW-1185">Reference proteome</keyword>
<dbReference type="EMBL" id="AORV01000026">
    <property type="protein sequence ID" value="EMS72779.1"/>
    <property type="molecule type" value="Genomic_DNA"/>
</dbReference>
<dbReference type="CDD" id="cd00188">
    <property type="entry name" value="TOPRIM"/>
    <property type="match status" value="1"/>
</dbReference>
<dbReference type="Proteomes" id="UP000014155">
    <property type="component" value="Unassembled WGS sequence"/>
</dbReference>
<reference evidence="2 3" key="1">
    <citation type="journal article" date="2013" name="Genome Announc.">
        <title>Draft Genome Sequence of the Cellulolytic, Mesophilic, Anaerobic Bacterium Clostridium termitidis Strain CT1112 (DSM 5398).</title>
        <authorList>
            <person name="Lal S."/>
            <person name="Ramachandran U."/>
            <person name="Zhang X."/>
            <person name="Munir R."/>
            <person name="Sparling R."/>
            <person name="Levin D.B."/>
        </authorList>
    </citation>
    <scope>NUCLEOTIDE SEQUENCE [LARGE SCALE GENOMIC DNA]</scope>
    <source>
        <strain evidence="2 3">CT1112</strain>
    </source>
</reference>
<evidence type="ECO:0000313" key="3">
    <source>
        <dbReference type="Proteomes" id="UP000014155"/>
    </source>
</evidence>
<evidence type="ECO:0000313" key="2">
    <source>
        <dbReference type="EMBL" id="EMS72779.1"/>
    </source>
</evidence>
<protein>
    <recommendedName>
        <fullName evidence="1">HEPN/Toprim N-terminal domain-containing protein</fullName>
    </recommendedName>
</protein>